<sequence>MRFLTFILLLAATGAGITQAQDSNPLLWKVTSGKEQCRLEASLSEKSRISFIANAGHKPVLSLNMPFRNRSTSKSELKIIPAPWQKTSPRAVAYTDRAPASELVFSQSIQQLLDAMKNGEWAEINLTSDEGQIWTQQIPATAIGTHMDKFNTCRNALPPVSFSYINDTRVLFKVNSIEVSPLEAKKLELVLDYLTYDKTIKSIQIDGHTDRSGKSYINLTLSRKRAEQVREYLIAAGIDPKMLLPVRWHGSRYPVNDGNTLEKRLRNRRVEIKLMRKDPRSTPPNLNWS</sequence>
<proteinExistence type="predicted"/>
<dbReference type="InterPro" id="IPR006665">
    <property type="entry name" value="OmpA-like"/>
</dbReference>
<dbReference type="Pfam" id="PF18393">
    <property type="entry name" value="MotY_N"/>
    <property type="match status" value="1"/>
</dbReference>
<dbReference type="Pfam" id="PF00691">
    <property type="entry name" value="OmpA"/>
    <property type="match status" value="1"/>
</dbReference>
<evidence type="ECO:0000259" key="6">
    <source>
        <dbReference type="PROSITE" id="PS51123"/>
    </source>
</evidence>
<dbReference type="Gene3D" id="3.30.1330.60">
    <property type="entry name" value="OmpA-like domain"/>
    <property type="match status" value="1"/>
</dbReference>
<evidence type="ECO:0000256" key="5">
    <source>
        <dbReference type="SAM" id="SignalP"/>
    </source>
</evidence>
<feature type="chain" id="PRO_5046741385" evidence="5">
    <location>
        <begin position="21"/>
        <end position="289"/>
    </location>
</feature>
<dbReference type="Gene3D" id="2.60.40.2540">
    <property type="match status" value="1"/>
</dbReference>
<accession>A0ABT0PFL6</accession>
<feature type="signal peptide" evidence="5">
    <location>
        <begin position="1"/>
        <end position="20"/>
    </location>
</feature>
<keyword evidence="2 4" id="KW-0472">Membrane</keyword>
<dbReference type="PROSITE" id="PS51123">
    <property type="entry name" value="OMPA_2"/>
    <property type="match status" value="1"/>
</dbReference>
<keyword evidence="3" id="KW-0998">Cell outer membrane</keyword>
<dbReference type="InterPro" id="IPR036737">
    <property type="entry name" value="OmpA-like_sf"/>
</dbReference>
<evidence type="ECO:0000256" key="4">
    <source>
        <dbReference type="PROSITE-ProRule" id="PRU00473"/>
    </source>
</evidence>
<dbReference type="CDD" id="cd07185">
    <property type="entry name" value="OmpA_C-like"/>
    <property type="match status" value="1"/>
</dbReference>
<evidence type="ECO:0000313" key="7">
    <source>
        <dbReference type="EMBL" id="MCL6270128.1"/>
    </source>
</evidence>
<evidence type="ECO:0000313" key="8">
    <source>
        <dbReference type="Proteomes" id="UP001203338"/>
    </source>
</evidence>
<dbReference type="EMBL" id="JAMFLX010000010">
    <property type="protein sequence ID" value="MCL6270128.1"/>
    <property type="molecule type" value="Genomic_DNA"/>
</dbReference>
<dbReference type="InterPro" id="IPR050330">
    <property type="entry name" value="Bact_OuterMem_StrucFunc"/>
</dbReference>
<organism evidence="7 8">
    <name type="scientific">Parendozoicomonas callyspongiae</name>
    <dbReference type="NCBI Taxonomy" id="2942213"/>
    <lineage>
        <taxon>Bacteria</taxon>
        <taxon>Pseudomonadati</taxon>
        <taxon>Pseudomonadota</taxon>
        <taxon>Gammaproteobacteria</taxon>
        <taxon>Oceanospirillales</taxon>
        <taxon>Endozoicomonadaceae</taxon>
        <taxon>Parendozoicomonas</taxon>
    </lineage>
</organism>
<evidence type="ECO:0000256" key="2">
    <source>
        <dbReference type="ARBA" id="ARBA00023136"/>
    </source>
</evidence>
<dbReference type="InterPro" id="IPR006664">
    <property type="entry name" value="OMP_bac"/>
</dbReference>
<comment type="subcellular location">
    <subcellularLocation>
        <location evidence="1">Cell outer membrane</location>
    </subcellularLocation>
</comment>
<dbReference type="InterPro" id="IPR041544">
    <property type="entry name" value="MotY_N"/>
</dbReference>
<dbReference type="RefSeq" id="WP_249699284.1">
    <property type="nucleotide sequence ID" value="NZ_JAMFLX010000010.1"/>
</dbReference>
<keyword evidence="5" id="KW-0732">Signal</keyword>
<keyword evidence="8" id="KW-1185">Reference proteome</keyword>
<gene>
    <name evidence="7" type="ORF">M3P05_09300</name>
</gene>
<feature type="domain" description="OmpA-like" evidence="6">
    <location>
        <begin position="160"/>
        <end position="278"/>
    </location>
</feature>
<comment type="caution">
    <text evidence="7">The sequence shown here is derived from an EMBL/GenBank/DDBJ whole genome shotgun (WGS) entry which is preliminary data.</text>
</comment>
<evidence type="ECO:0000256" key="1">
    <source>
        <dbReference type="ARBA" id="ARBA00004442"/>
    </source>
</evidence>
<dbReference type="PANTHER" id="PTHR30329:SF21">
    <property type="entry name" value="LIPOPROTEIN YIAD-RELATED"/>
    <property type="match status" value="1"/>
</dbReference>
<protein>
    <submittedName>
        <fullName evidence="7">OmpA family protein</fullName>
    </submittedName>
</protein>
<dbReference type="Proteomes" id="UP001203338">
    <property type="component" value="Unassembled WGS sequence"/>
</dbReference>
<reference evidence="7 8" key="1">
    <citation type="submission" date="2022-05" db="EMBL/GenBank/DDBJ databases">
        <authorList>
            <person name="Park J.-S."/>
        </authorList>
    </citation>
    <scope>NUCLEOTIDE SEQUENCE [LARGE SCALE GENOMIC DNA]</scope>
    <source>
        <strain evidence="7 8">2012CJ34-2</strain>
    </source>
</reference>
<name>A0ABT0PFL6_9GAMM</name>
<evidence type="ECO:0000256" key="3">
    <source>
        <dbReference type="ARBA" id="ARBA00023237"/>
    </source>
</evidence>
<dbReference type="PRINTS" id="PR01021">
    <property type="entry name" value="OMPADOMAIN"/>
</dbReference>
<dbReference type="PANTHER" id="PTHR30329">
    <property type="entry name" value="STATOR ELEMENT OF FLAGELLAR MOTOR COMPLEX"/>
    <property type="match status" value="1"/>
</dbReference>
<dbReference type="SUPFAM" id="SSF103088">
    <property type="entry name" value="OmpA-like"/>
    <property type="match status" value="1"/>
</dbReference>